<sequence>MTSDRARRLAEAACEAGLVLGLTALPTAWRALDGELIVILAGMFAGLTAATYALHAVTFDCFRLTAQRQKGSFSYTQRKE</sequence>
<dbReference type="OrthoDB" id="3298068at2"/>
<comment type="caution">
    <text evidence="2">The sequence shown here is derived from an EMBL/GenBank/DDBJ whole genome shotgun (WGS) entry which is preliminary data.</text>
</comment>
<evidence type="ECO:0000313" key="3">
    <source>
        <dbReference type="Proteomes" id="UP000239209"/>
    </source>
</evidence>
<proteinExistence type="predicted"/>
<dbReference type="Proteomes" id="UP000239209">
    <property type="component" value="Unassembled WGS sequence"/>
</dbReference>
<keyword evidence="1" id="KW-0472">Membrane</keyword>
<accession>A0A2T0SJ60</accession>
<evidence type="ECO:0000313" key="2">
    <source>
        <dbReference type="EMBL" id="PRY33450.1"/>
    </source>
</evidence>
<dbReference type="RefSeq" id="WP_106124738.1">
    <property type="nucleotide sequence ID" value="NZ_PVZG01000001.1"/>
</dbReference>
<evidence type="ECO:0000256" key="1">
    <source>
        <dbReference type="SAM" id="Phobius"/>
    </source>
</evidence>
<keyword evidence="1" id="KW-1133">Transmembrane helix</keyword>
<protein>
    <submittedName>
        <fullName evidence="2">Uncharacterized protein</fullName>
    </submittedName>
</protein>
<feature type="transmembrane region" description="Helical" evidence="1">
    <location>
        <begin position="37"/>
        <end position="62"/>
    </location>
</feature>
<organism evidence="2 3">
    <name type="scientific">Pseudosporangium ferrugineum</name>
    <dbReference type="NCBI Taxonomy" id="439699"/>
    <lineage>
        <taxon>Bacteria</taxon>
        <taxon>Bacillati</taxon>
        <taxon>Actinomycetota</taxon>
        <taxon>Actinomycetes</taxon>
        <taxon>Micromonosporales</taxon>
        <taxon>Micromonosporaceae</taxon>
        <taxon>Pseudosporangium</taxon>
    </lineage>
</organism>
<keyword evidence="1" id="KW-0812">Transmembrane</keyword>
<name>A0A2T0SJ60_9ACTN</name>
<gene>
    <name evidence="2" type="ORF">CLV70_101613</name>
</gene>
<reference evidence="2 3" key="1">
    <citation type="submission" date="2018-03" db="EMBL/GenBank/DDBJ databases">
        <title>Genomic Encyclopedia of Archaeal and Bacterial Type Strains, Phase II (KMG-II): from individual species to whole genera.</title>
        <authorList>
            <person name="Goeker M."/>
        </authorList>
    </citation>
    <scope>NUCLEOTIDE SEQUENCE [LARGE SCALE GENOMIC DNA]</scope>
    <source>
        <strain evidence="2 3">DSM 45348</strain>
    </source>
</reference>
<dbReference type="AlphaFoldDB" id="A0A2T0SJ60"/>
<keyword evidence="3" id="KW-1185">Reference proteome</keyword>
<dbReference type="EMBL" id="PVZG01000001">
    <property type="protein sequence ID" value="PRY33450.1"/>
    <property type="molecule type" value="Genomic_DNA"/>
</dbReference>
<feature type="transmembrane region" description="Helical" evidence="1">
    <location>
        <begin position="12"/>
        <end position="31"/>
    </location>
</feature>